<evidence type="ECO:0000256" key="1">
    <source>
        <dbReference type="ARBA" id="ARBA00004651"/>
    </source>
</evidence>
<evidence type="ECO:0000313" key="8">
    <source>
        <dbReference type="EMBL" id="MFB9761938.1"/>
    </source>
</evidence>
<reference evidence="8 9" key="1">
    <citation type="submission" date="2024-09" db="EMBL/GenBank/DDBJ databases">
        <authorList>
            <person name="Sun Q."/>
            <person name="Mori K."/>
        </authorList>
    </citation>
    <scope>NUCLEOTIDE SEQUENCE [LARGE SCALE GENOMIC DNA]</scope>
    <source>
        <strain evidence="8 9">JCM 11201</strain>
    </source>
</reference>
<dbReference type="Pfam" id="PF06081">
    <property type="entry name" value="ArAE_1"/>
    <property type="match status" value="1"/>
</dbReference>
<keyword evidence="9" id="KW-1185">Reference proteome</keyword>
<feature type="domain" description="Putative aromatic acid exporter C-terminal" evidence="7">
    <location>
        <begin position="146"/>
        <end position="310"/>
    </location>
</feature>
<comment type="subcellular location">
    <subcellularLocation>
        <location evidence="1">Cell membrane</location>
        <topology evidence="1">Multi-pass membrane protein</topology>
    </subcellularLocation>
</comment>
<dbReference type="EMBL" id="JBHMAF010000196">
    <property type="protein sequence ID" value="MFB9761938.1"/>
    <property type="molecule type" value="Genomic_DNA"/>
</dbReference>
<protein>
    <submittedName>
        <fullName evidence="8">Aromatic acid exporter family protein</fullName>
    </submittedName>
</protein>
<dbReference type="Proteomes" id="UP001589609">
    <property type="component" value="Unassembled WGS sequence"/>
</dbReference>
<keyword evidence="3 6" id="KW-0812">Transmembrane</keyword>
<feature type="transmembrane region" description="Helical" evidence="6">
    <location>
        <begin position="53"/>
        <end position="70"/>
    </location>
</feature>
<gene>
    <name evidence="8" type="ORF">ACFFMS_27305</name>
</gene>
<organism evidence="8 9">
    <name type="scientific">Ectobacillus funiculus</name>
    <dbReference type="NCBI Taxonomy" id="137993"/>
    <lineage>
        <taxon>Bacteria</taxon>
        <taxon>Bacillati</taxon>
        <taxon>Bacillota</taxon>
        <taxon>Bacilli</taxon>
        <taxon>Bacillales</taxon>
        <taxon>Bacillaceae</taxon>
        <taxon>Ectobacillus</taxon>
    </lineage>
</organism>
<evidence type="ECO:0000256" key="2">
    <source>
        <dbReference type="ARBA" id="ARBA00022475"/>
    </source>
</evidence>
<evidence type="ECO:0000256" key="6">
    <source>
        <dbReference type="SAM" id="Phobius"/>
    </source>
</evidence>
<name>A0ABV5WNB3_9BACI</name>
<comment type="caution">
    <text evidence="8">The sequence shown here is derived from an EMBL/GenBank/DDBJ whole genome shotgun (WGS) entry which is preliminary data.</text>
</comment>
<keyword evidence="2" id="KW-1003">Cell membrane</keyword>
<keyword evidence="5 6" id="KW-0472">Membrane</keyword>
<evidence type="ECO:0000313" key="9">
    <source>
        <dbReference type="Proteomes" id="UP001589609"/>
    </source>
</evidence>
<dbReference type="RefSeq" id="WP_379951999.1">
    <property type="nucleotide sequence ID" value="NZ_JBHMAF010000196.1"/>
</dbReference>
<feature type="transmembrane region" description="Helical" evidence="6">
    <location>
        <begin position="116"/>
        <end position="141"/>
    </location>
</feature>
<dbReference type="Gene3D" id="1.20.120.940">
    <property type="entry name" value="Putative aromatic acid exporter, C-terminal domain"/>
    <property type="match status" value="1"/>
</dbReference>
<dbReference type="PANTHER" id="PTHR40064">
    <property type="entry name" value="MEMBRANE PROTEIN-RELATED"/>
    <property type="match status" value="1"/>
</dbReference>
<dbReference type="InterPro" id="IPR038323">
    <property type="entry name" value="ArAE_1_C_sf"/>
</dbReference>
<evidence type="ECO:0000256" key="4">
    <source>
        <dbReference type="ARBA" id="ARBA00022989"/>
    </source>
</evidence>
<dbReference type="InterPro" id="IPR052984">
    <property type="entry name" value="UPF0421"/>
</dbReference>
<dbReference type="InterPro" id="IPR010343">
    <property type="entry name" value="ArAE_1"/>
</dbReference>
<feature type="transmembrane region" description="Helical" evidence="6">
    <location>
        <begin position="77"/>
        <end position="96"/>
    </location>
</feature>
<evidence type="ECO:0000256" key="5">
    <source>
        <dbReference type="ARBA" id="ARBA00023136"/>
    </source>
</evidence>
<proteinExistence type="predicted"/>
<keyword evidence="4 6" id="KW-1133">Transmembrane helix</keyword>
<sequence length="322" mass="37274">MFKIGYRTVKTAVGAAAALFLAQALDLQFYSSAGILVILCVQNTKRKSLKVSLHRLGACLLSIVFSFVVFETIGYHALAIGLLILLFIPTAVMLRMEEGIVTSSVIVMHIYSLKTVTWPIVWNEVCILIIGIGIALLVNLYMPSVERELKRYQQLVEEYFKLLLHEMAVYLRSRESDWDGKEMIEAHELLHQAKALAFQKLENQFTREDDYYYRYFTMRIRQFEILERVMPLVASLSWTYEQSEMVAKFIESVGAAVRPESTGLISLQYLHELREQFRVMPLPTTREEFETRAMLLQLLSEMEQYLIIKSEFKGKHTYIQSV</sequence>
<evidence type="ECO:0000259" key="7">
    <source>
        <dbReference type="Pfam" id="PF11728"/>
    </source>
</evidence>
<dbReference type="Pfam" id="PF11728">
    <property type="entry name" value="ArAE_1_C"/>
    <property type="match status" value="1"/>
</dbReference>
<evidence type="ECO:0000256" key="3">
    <source>
        <dbReference type="ARBA" id="ARBA00022692"/>
    </source>
</evidence>
<dbReference type="PANTHER" id="PTHR40064:SF1">
    <property type="entry name" value="MEMBRANE PROTEIN"/>
    <property type="match status" value="1"/>
</dbReference>
<accession>A0ABV5WNB3</accession>
<dbReference type="InterPro" id="IPR021062">
    <property type="entry name" value="ArAE_1_C"/>
</dbReference>